<dbReference type="Proteomes" id="UP000740605">
    <property type="component" value="Unassembled WGS sequence"/>
</dbReference>
<dbReference type="RefSeq" id="WP_215487591.1">
    <property type="nucleotide sequence ID" value="NZ_BAAAPJ010000006.1"/>
</dbReference>
<evidence type="ECO:0000313" key="2">
    <source>
        <dbReference type="EMBL" id="MBT8798350.1"/>
    </source>
</evidence>
<name>A0ABS5XUY8_9MICO</name>
<comment type="caution">
    <text evidence="2">The sequence shown here is derived from an EMBL/GenBank/DDBJ whole genome shotgun (WGS) entry which is preliminary data.</text>
</comment>
<keyword evidence="1" id="KW-1133">Transmembrane helix</keyword>
<feature type="transmembrane region" description="Helical" evidence="1">
    <location>
        <begin position="30"/>
        <end position="51"/>
    </location>
</feature>
<keyword evidence="3" id="KW-1185">Reference proteome</keyword>
<feature type="transmembrane region" description="Helical" evidence="1">
    <location>
        <begin position="98"/>
        <end position="119"/>
    </location>
</feature>
<protein>
    <submittedName>
        <fullName evidence="2">Uncharacterized protein</fullName>
    </submittedName>
</protein>
<dbReference type="EMBL" id="JAFLHG010000008">
    <property type="protein sequence ID" value="MBT8798350.1"/>
    <property type="molecule type" value="Genomic_DNA"/>
</dbReference>
<reference evidence="2 3" key="1">
    <citation type="submission" date="2021-03" db="EMBL/GenBank/DDBJ databases">
        <title>Microbacterium pauli sp. nov., isolated from microfiltered milk.</title>
        <authorList>
            <person name="Bellassi P."/>
            <person name="Fontana A."/>
            <person name="Callegari M.L."/>
            <person name="Lorenzo M."/>
            <person name="Cappa F."/>
        </authorList>
    </citation>
    <scope>NUCLEOTIDE SEQUENCE [LARGE SCALE GENOMIC DNA]</scope>
    <source>
        <strain evidence="2 3">DSM 18909</strain>
    </source>
</reference>
<feature type="transmembrane region" description="Helical" evidence="1">
    <location>
        <begin position="71"/>
        <end position="91"/>
    </location>
</feature>
<gene>
    <name evidence="2" type="ORF">J0P97_09715</name>
</gene>
<sequence length="149" mass="14781">MTLHSERPLAAGADSALGSRLGGRRAAVGVLVWLTIIAGACALFALGWQLFGMALGAALHADVSQSEQASVFWGLVIVAGILAVIAVIALAGRRWVAVALALSLAAGGAFVAVGLFPGVRGTVAPAEEVVPGPVSCQCFSGSVCDCPGG</sequence>
<proteinExistence type="predicted"/>
<evidence type="ECO:0000256" key="1">
    <source>
        <dbReference type="SAM" id="Phobius"/>
    </source>
</evidence>
<keyword evidence="1" id="KW-0472">Membrane</keyword>
<keyword evidence="1" id="KW-0812">Transmembrane</keyword>
<accession>A0ABS5XUY8</accession>
<organism evidence="2 3">
    <name type="scientific">Microbacterium flavum</name>
    <dbReference type="NCBI Taxonomy" id="415216"/>
    <lineage>
        <taxon>Bacteria</taxon>
        <taxon>Bacillati</taxon>
        <taxon>Actinomycetota</taxon>
        <taxon>Actinomycetes</taxon>
        <taxon>Micrococcales</taxon>
        <taxon>Microbacteriaceae</taxon>
        <taxon>Microbacterium</taxon>
    </lineage>
</organism>
<evidence type="ECO:0000313" key="3">
    <source>
        <dbReference type="Proteomes" id="UP000740605"/>
    </source>
</evidence>